<dbReference type="GO" id="GO:0005829">
    <property type="term" value="C:cytosol"/>
    <property type="evidence" value="ECO:0007669"/>
    <property type="project" value="TreeGrafter"/>
</dbReference>
<keyword evidence="3" id="KW-1185">Reference proteome</keyword>
<dbReference type="GeneID" id="17311113"/>
<gene>
    <name evidence="1" type="ORF">GUITHDRAFT_99812</name>
</gene>
<name>L1K1M2_GUITC</name>
<dbReference type="InterPro" id="IPR001611">
    <property type="entry name" value="Leu-rich_rpt"/>
</dbReference>
<dbReference type="SMART" id="SM00368">
    <property type="entry name" value="LRR_RI"/>
    <property type="match status" value="8"/>
</dbReference>
<evidence type="ECO:0000313" key="2">
    <source>
        <dbReference type="EnsemblProtists" id="EKX54335"/>
    </source>
</evidence>
<dbReference type="GO" id="GO:0005634">
    <property type="term" value="C:nucleus"/>
    <property type="evidence" value="ECO:0007669"/>
    <property type="project" value="TreeGrafter"/>
</dbReference>
<dbReference type="EMBL" id="JH992967">
    <property type="protein sequence ID" value="EKX54335.1"/>
    <property type="molecule type" value="Genomic_DNA"/>
</dbReference>
<dbReference type="AlphaFoldDB" id="L1K1M2"/>
<dbReference type="GO" id="GO:0031267">
    <property type="term" value="F:small GTPase binding"/>
    <property type="evidence" value="ECO:0007669"/>
    <property type="project" value="TreeGrafter"/>
</dbReference>
<proteinExistence type="predicted"/>
<dbReference type="OMA" id="WASITNE"/>
<reference evidence="3" key="2">
    <citation type="submission" date="2012-11" db="EMBL/GenBank/DDBJ databases">
        <authorList>
            <person name="Kuo A."/>
            <person name="Curtis B.A."/>
            <person name="Tanifuji G."/>
            <person name="Burki F."/>
            <person name="Gruber A."/>
            <person name="Irimia M."/>
            <person name="Maruyama S."/>
            <person name="Arias M.C."/>
            <person name="Ball S.G."/>
            <person name="Gile G.H."/>
            <person name="Hirakawa Y."/>
            <person name="Hopkins J.F."/>
            <person name="Rensing S.A."/>
            <person name="Schmutz J."/>
            <person name="Symeonidi A."/>
            <person name="Elias M."/>
            <person name="Eveleigh R.J."/>
            <person name="Herman E.K."/>
            <person name="Klute M.J."/>
            <person name="Nakayama T."/>
            <person name="Obornik M."/>
            <person name="Reyes-Prieto A."/>
            <person name="Armbrust E.V."/>
            <person name="Aves S.J."/>
            <person name="Beiko R.G."/>
            <person name="Coutinho P."/>
            <person name="Dacks J.B."/>
            <person name="Durnford D.G."/>
            <person name="Fast N.M."/>
            <person name="Green B.R."/>
            <person name="Grisdale C."/>
            <person name="Hempe F."/>
            <person name="Henrissat B."/>
            <person name="Hoppner M.P."/>
            <person name="Ishida K.-I."/>
            <person name="Kim E."/>
            <person name="Koreny L."/>
            <person name="Kroth P.G."/>
            <person name="Liu Y."/>
            <person name="Malik S.-B."/>
            <person name="Maier U.G."/>
            <person name="McRose D."/>
            <person name="Mock T."/>
            <person name="Neilson J.A."/>
            <person name="Onodera N.T."/>
            <person name="Poole A.M."/>
            <person name="Pritham E.J."/>
            <person name="Richards T.A."/>
            <person name="Rocap G."/>
            <person name="Roy S.W."/>
            <person name="Sarai C."/>
            <person name="Schaack S."/>
            <person name="Shirato S."/>
            <person name="Slamovits C.H."/>
            <person name="Spencer D.F."/>
            <person name="Suzuki S."/>
            <person name="Worden A.Z."/>
            <person name="Zauner S."/>
            <person name="Barry K."/>
            <person name="Bell C."/>
            <person name="Bharti A.K."/>
            <person name="Crow J.A."/>
            <person name="Grimwood J."/>
            <person name="Kramer R."/>
            <person name="Lindquist E."/>
            <person name="Lucas S."/>
            <person name="Salamov A."/>
            <person name="McFadden G.I."/>
            <person name="Lane C.E."/>
            <person name="Keeling P.J."/>
            <person name="Gray M.W."/>
            <person name="Grigoriev I.V."/>
            <person name="Archibald J.M."/>
        </authorList>
    </citation>
    <scope>NUCLEOTIDE SEQUENCE</scope>
    <source>
        <strain evidence="3">CCMP2712</strain>
    </source>
</reference>
<dbReference type="SUPFAM" id="SSF52047">
    <property type="entry name" value="RNI-like"/>
    <property type="match status" value="2"/>
</dbReference>
<dbReference type="EnsemblProtists" id="EKX54335">
    <property type="protein sequence ID" value="EKX54335"/>
    <property type="gene ID" value="GUITHDRAFT_99812"/>
</dbReference>
<dbReference type="GO" id="GO:0048471">
    <property type="term" value="C:perinuclear region of cytoplasm"/>
    <property type="evidence" value="ECO:0007669"/>
    <property type="project" value="TreeGrafter"/>
</dbReference>
<organism evidence="1">
    <name type="scientific">Guillardia theta (strain CCMP2712)</name>
    <name type="common">Cryptophyte</name>
    <dbReference type="NCBI Taxonomy" id="905079"/>
    <lineage>
        <taxon>Eukaryota</taxon>
        <taxon>Cryptophyceae</taxon>
        <taxon>Pyrenomonadales</taxon>
        <taxon>Geminigeraceae</taxon>
        <taxon>Guillardia</taxon>
    </lineage>
</organism>
<dbReference type="HOGENOM" id="CLU_447957_0_0_1"/>
<dbReference type="eggNOG" id="KOG4308">
    <property type="taxonomic scope" value="Eukaryota"/>
</dbReference>
<dbReference type="Gene3D" id="3.80.10.10">
    <property type="entry name" value="Ribonuclease Inhibitor"/>
    <property type="match status" value="3"/>
</dbReference>
<protein>
    <submittedName>
        <fullName evidence="1 2">Uncharacterized protein</fullName>
    </submittedName>
</protein>
<evidence type="ECO:0000313" key="3">
    <source>
        <dbReference type="Proteomes" id="UP000011087"/>
    </source>
</evidence>
<dbReference type="PaxDb" id="55529-EKX54335"/>
<dbReference type="OrthoDB" id="120976at2759"/>
<sequence>MGENLIVENNFLILNLKRIVQKQEMEIVPGDMIAPLAFDETFLHPFADVKIFFHPRHHDMSSSNDPSNHPEALHTRANSPFETLLDNIISGAANANRANKVNHTVEHATKIINNYTRSLTSIVSMSSILSLAADKRLLRKFWPSTRVVLGMKSCRLLNAQLPLAMKRTIVFASSKVTPSMSEMALWLTRFKGYVEIQCKHTRLNKIQQRILTSLQVCESSADDFDLTILHECENLKLLDLTGLGLRLDQAQMLSGFISDCKELHTLLLGYNILYDRGVEIMSEAFHKLHKLKVISLSGNQVSHVGVNNLFSSLCKSPVAASLNKLDLSWNKFGRDGAKVMGSCLSTMTSLSVLILTGCSLKDDSLPFIMDNLPTSVTMLGLGYNEELHLENNQVGPDGFCRLMSGNPSSSIRSINIMWNKIAGGQVKKLREALANCSLQSLNLASNDFGIAGVSSLASSLSSCSSLRDLNLAANRFGPLGMQALLRPLAESSWIVLLDLSHNDIEDAGAVHLSQAISSSWKLRALNLSGNKIGAQGLLPLTRSLSLCMHLEDLILSWNPFGDEGGAALLSMIPKCRRLQALEMQSCHLSSDGIEVFQTSCILRGKVNVLL</sequence>
<accession>L1K1M2</accession>
<dbReference type="RefSeq" id="XP_005841315.1">
    <property type="nucleotide sequence ID" value="XM_005841258.1"/>
</dbReference>
<dbReference type="InterPro" id="IPR027038">
    <property type="entry name" value="RanGap"/>
</dbReference>
<dbReference type="GO" id="GO:0005096">
    <property type="term" value="F:GTPase activator activity"/>
    <property type="evidence" value="ECO:0007669"/>
    <property type="project" value="InterPro"/>
</dbReference>
<dbReference type="GO" id="GO:0006913">
    <property type="term" value="P:nucleocytoplasmic transport"/>
    <property type="evidence" value="ECO:0007669"/>
    <property type="project" value="TreeGrafter"/>
</dbReference>
<dbReference type="KEGG" id="gtt:GUITHDRAFT_99812"/>
<dbReference type="Proteomes" id="UP000011087">
    <property type="component" value="Unassembled WGS sequence"/>
</dbReference>
<dbReference type="PANTHER" id="PTHR24113:SF15">
    <property type="entry name" value="NACHT DOMAIN-CONTAINING PROTEIN"/>
    <property type="match status" value="1"/>
</dbReference>
<dbReference type="Pfam" id="PF13516">
    <property type="entry name" value="LRR_6"/>
    <property type="match status" value="6"/>
</dbReference>
<reference evidence="2" key="3">
    <citation type="submission" date="2015-06" db="UniProtKB">
        <authorList>
            <consortium name="EnsemblProtists"/>
        </authorList>
    </citation>
    <scope>IDENTIFICATION</scope>
</reference>
<dbReference type="InterPro" id="IPR032675">
    <property type="entry name" value="LRR_dom_sf"/>
</dbReference>
<reference evidence="1 3" key="1">
    <citation type="journal article" date="2012" name="Nature">
        <title>Algal genomes reveal evolutionary mosaicism and the fate of nucleomorphs.</title>
        <authorList>
            <consortium name="DOE Joint Genome Institute"/>
            <person name="Curtis B.A."/>
            <person name="Tanifuji G."/>
            <person name="Burki F."/>
            <person name="Gruber A."/>
            <person name="Irimia M."/>
            <person name="Maruyama S."/>
            <person name="Arias M.C."/>
            <person name="Ball S.G."/>
            <person name="Gile G.H."/>
            <person name="Hirakawa Y."/>
            <person name="Hopkins J.F."/>
            <person name="Kuo A."/>
            <person name="Rensing S.A."/>
            <person name="Schmutz J."/>
            <person name="Symeonidi A."/>
            <person name="Elias M."/>
            <person name="Eveleigh R.J."/>
            <person name="Herman E.K."/>
            <person name="Klute M.J."/>
            <person name="Nakayama T."/>
            <person name="Obornik M."/>
            <person name="Reyes-Prieto A."/>
            <person name="Armbrust E.V."/>
            <person name="Aves S.J."/>
            <person name="Beiko R.G."/>
            <person name="Coutinho P."/>
            <person name="Dacks J.B."/>
            <person name="Durnford D.G."/>
            <person name="Fast N.M."/>
            <person name="Green B.R."/>
            <person name="Grisdale C.J."/>
            <person name="Hempel F."/>
            <person name="Henrissat B."/>
            <person name="Hoppner M.P."/>
            <person name="Ishida K."/>
            <person name="Kim E."/>
            <person name="Koreny L."/>
            <person name="Kroth P.G."/>
            <person name="Liu Y."/>
            <person name="Malik S.B."/>
            <person name="Maier U.G."/>
            <person name="McRose D."/>
            <person name="Mock T."/>
            <person name="Neilson J.A."/>
            <person name="Onodera N.T."/>
            <person name="Poole A.M."/>
            <person name="Pritham E.J."/>
            <person name="Richards T.A."/>
            <person name="Rocap G."/>
            <person name="Roy S.W."/>
            <person name="Sarai C."/>
            <person name="Schaack S."/>
            <person name="Shirato S."/>
            <person name="Slamovits C.H."/>
            <person name="Spencer D.F."/>
            <person name="Suzuki S."/>
            <person name="Worden A.Z."/>
            <person name="Zauner S."/>
            <person name="Barry K."/>
            <person name="Bell C."/>
            <person name="Bharti A.K."/>
            <person name="Crow J.A."/>
            <person name="Grimwood J."/>
            <person name="Kramer R."/>
            <person name="Lindquist E."/>
            <person name="Lucas S."/>
            <person name="Salamov A."/>
            <person name="McFadden G.I."/>
            <person name="Lane C.E."/>
            <person name="Keeling P.J."/>
            <person name="Gray M.W."/>
            <person name="Grigoriev I.V."/>
            <person name="Archibald J.M."/>
        </authorList>
    </citation>
    <scope>NUCLEOTIDE SEQUENCE</scope>
    <source>
        <strain evidence="1 3">CCMP2712</strain>
    </source>
</reference>
<dbReference type="PANTHER" id="PTHR24113">
    <property type="entry name" value="RAN GTPASE-ACTIVATING PROTEIN 1"/>
    <property type="match status" value="1"/>
</dbReference>
<evidence type="ECO:0000313" key="1">
    <source>
        <dbReference type="EMBL" id="EKX54335.1"/>
    </source>
</evidence>